<evidence type="ECO:0000256" key="2">
    <source>
        <dbReference type="ARBA" id="ARBA00022853"/>
    </source>
</evidence>
<gene>
    <name evidence="3" type="ORF">CARUB_v100261180mg</name>
</gene>
<dbReference type="Proteomes" id="UP000029121">
    <property type="component" value="Unassembled WGS sequence"/>
</dbReference>
<dbReference type="Gene3D" id="3.40.800.20">
    <property type="entry name" value="Histone deacetylase domain"/>
    <property type="match status" value="1"/>
</dbReference>
<keyword evidence="1" id="KW-0678">Repressor</keyword>
<reference evidence="4" key="1">
    <citation type="journal article" date="2013" name="Nat. Genet.">
        <title>The Capsella rubella genome and the genomic consequences of rapid mating system evolution.</title>
        <authorList>
            <person name="Slotte T."/>
            <person name="Hazzouri K.M."/>
            <person name="Agren J.A."/>
            <person name="Koenig D."/>
            <person name="Maumus F."/>
            <person name="Guo Y.L."/>
            <person name="Steige K."/>
            <person name="Platts A.E."/>
            <person name="Escobar J.S."/>
            <person name="Newman L.K."/>
            <person name="Wang W."/>
            <person name="Mandakova T."/>
            <person name="Vello E."/>
            <person name="Smith L.M."/>
            <person name="Henz S.R."/>
            <person name="Steffen J."/>
            <person name="Takuno S."/>
            <person name="Brandvain Y."/>
            <person name="Coop G."/>
            <person name="Andolfatto P."/>
            <person name="Hu T.T."/>
            <person name="Blanchette M."/>
            <person name="Clark R.M."/>
            <person name="Quesneville H."/>
            <person name="Nordborg M."/>
            <person name="Gaut B.S."/>
            <person name="Lysak M.A."/>
            <person name="Jenkins J."/>
            <person name="Grimwood J."/>
            <person name="Chapman J."/>
            <person name="Prochnik S."/>
            <person name="Shu S."/>
            <person name="Rokhsar D."/>
            <person name="Schmutz J."/>
            <person name="Weigel D."/>
            <person name="Wright S.I."/>
        </authorList>
    </citation>
    <scope>NUCLEOTIDE SEQUENCE [LARGE SCALE GENOMIC DNA]</scope>
    <source>
        <strain evidence="4">cv. Monte Gargano</strain>
    </source>
</reference>
<dbReference type="InterPro" id="IPR037138">
    <property type="entry name" value="His_deacetylse_dom_sf"/>
</dbReference>
<evidence type="ECO:0000313" key="4">
    <source>
        <dbReference type="Proteomes" id="UP000029121"/>
    </source>
</evidence>
<feature type="non-terminal residue" evidence="3">
    <location>
        <position position="99"/>
    </location>
</feature>
<protein>
    <submittedName>
        <fullName evidence="3">Uncharacterized protein</fullName>
    </submittedName>
</protein>
<dbReference type="eggNOG" id="KOG1343">
    <property type="taxonomic scope" value="Eukaryota"/>
</dbReference>
<dbReference type="InterPro" id="IPR023696">
    <property type="entry name" value="Ureohydrolase_dom_sf"/>
</dbReference>
<dbReference type="EMBL" id="KB870812">
    <property type="protein sequence ID" value="EOA15321.1"/>
    <property type="molecule type" value="Genomic_DNA"/>
</dbReference>
<proteinExistence type="predicted"/>
<evidence type="ECO:0000313" key="3">
    <source>
        <dbReference type="EMBL" id="EOA15321.1"/>
    </source>
</evidence>
<evidence type="ECO:0000256" key="1">
    <source>
        <dbReference type="ARBA" id="ARBA00022491"/>
    </source>
</evidence>
<dbReference type="AlphaFoldDB" id="R0F1Z4"/>
<sequence>MAMAGESSGINCRDCDGIVERKVGLIYDETMCKHDTPDGEDHPECPDRIRVIWEKLQLAGVSQRFILFPSSRACSVVCFRVCIQSQLSSQFLVFPFADV</sequence>
<keyword evidence="2" id="KW-0156">Chromatin regulator</keyword>
<dbReference type="GO" id="GO:0006325">
    <property type="term" value="P:chromatin organization"/>
    <property type="evidence" value="ECO:0007669"/>
    <property type="project" value="UniProtKB-KW"/>
</dbReference>
<dbReference type="STRING" id="81985.R0F1Z4"/>
<organism evidence="3 4">
    <name type="scientific">Capsella rubella</name>
    <dbReference type="NCBI Taxonomy" id="81985"/>
    <lineage>
        <taxon>Eukaryota</taxon>
        <taxon>Viridiplantae</taxon>
        <taxon>Streptophyta</taxon>
        <taxon>Embryophyta</taxon>
        <taxon>Tracheophyta</taxon>
        <taxon>Spermatophyta</taxon>
        <taxon>Magnoliopsida</taxon>
        <taxon>eudicotyledons</taxon>
        <taxon>Gunneridae</taxon>
        <taxon>Pentapetalae</taxon>
        <taxon>rosids</taxon>
        <taxon>malvids</taxon>
        <taxon>Brassicales</taxon>
        <taxon>Brassicaceae</taxon>
        <taxon>Camelineae</taxon>
        <taxon>Capsella</taxon>
    </lineage>
</organism>
<accession>R0F1Z4</accession>
<keyword evidence="4" id="KW-1185">Reference proteome</keyword>
<name>R0F1Z4_9BRAS</name>
<dbReference type="SUPFAM" id="SSF52768">
    <property type="entry name" value="Arginase/deacetylase"/>
    <property type="match status" value="1"/>
</dbReference>